<reference evidence="8 10" key="1">
    <citation type="submission" date="2020-06" db="EMBL/GenBank/DDBJ databases">
        <title>Anoxygenic phototrophic Chloroflexota member uses a Type I reaction center.</title>
        <authorList>
            <person name="Tsuji J.M."/>
            <person name="Shaw N.A."/>
            <person name="Nagashima S."/>
            <person name="Venkiteswaran J."/>
            <person name="Schiff S.L."/>
            <person name="Hanada S."/>
            <person name="Tank M."/>
            <person name="Neufeld J.D."/>
        </authorList>
    </citation>
    <scope>NUCLEOTIDE SEQUENCE [LARGE SCALE GENOMIC DNA]</scope>
    <source>
        <strain evidence="8">L227-S17</strain>
    </source>
</reference>
<dbReference type="PROSITE" id="PS50005">
    <property type="entry name" value="TPR"/>
    <property type="match status" value="1"/>
</dbReference>
<dbReference type="InterPro" id="IPR019734">
    <property type="entry name" value="TPR_rpt"/>
</dbReference>
<comment type="similarity">
    <text evidence="5">Belongs to the Rap family.</text>
</comment>
<sequence length="519" mass="58675">MLDAQWNNNAKLKVGNGIALREFKPQILSNDKPDQPVRKRGRRSLAELRASRGSNLIQIFTETGKTEANSLGGRVKLVRRRLGLSQQELAGAEYVASYISAIERDKIHPSLKALQLIAKRLGEPVEFFLYGGYGSSGMPEREDNSKTTELSLATALRDKLLEVQVLIERAGQFGDLQKSSELIQAEQLLDDLPRHQLSEYDRAQYLKLVGFLQLKRRNLEAARPALEEAVLLAQKTTQIAVVAETKNLIGNLYYLRKQVDQALLHHREAWEIICDNVDLIEPEVKLQVLSNLANDYLILGRQEESLSTFKEALKLEEEVFLPAQRAQIYFNLAESYRERGDLIRARNYSAISLNSFRQLNQRREMLRLSADVGDLLAINGREKQAEDLLNEAISLGKRETNLKGIDLALTNTSLSWLRLRENRIDDARQLASRAIEEAHNAGDIVTEGKALKIAADIEIRLGNADEARHLFEKAIATLELLNLPFVLGDIYKAYGEALENWGDFESAVNYLKKAYESKR</sequence>
<dbReference type="SUPFAM" id="SSF47413">
    <property type="entry name" value="lambda repressor-like DNA-binding domains"/>
    <property type="match status" value="1"/>
</dbReference>
<evidence type="ECO:0000313" key="9">
    <source>
        <dbReference type="EMBL" id="WJW69011.1"/>
    </source>
</evidence>
<feature type="domain" description="HTH cro/C1-type" evidence="7">
    <location>
        <begin position="75"/>
        <end position="128"/>
    </location>
</feature>
<evidence type="ECO:0000256" key="3">
    <source>
        <dbReference type="ARBA" id="ARBA00022737"/>
    </source>
</evidence>
<dbReference type="EMBL" id="JACATZ010000003">
    <property type="protein sequence ID" value="NWJ49083.1"/>
    <property type="molecule type" value="Genomic_DNA"/>
</dbReference>
<dbReference type="Pfam" id="PF01381">
    <property type="entry name" value="HTH_3"/>
    <property type="match status" value="1"/>
</dbReference>
<dbReference type="InterPro" id="IPR001387">
    <property type="entry name" value="Cro/C1-type_HTH"/>
</dbReference>
<evidence type="ECO:0000256" key="5">
    <source>
        <dbReference type="ARBA" id="ARBA00038253"/>
    </source>
</evidence>
<dbReference type="PANTHER" id="PTHR46630">
    <property type="entry name" value="TETRATRICOPEPTIDE REPEAT PROTEIN 29"/>
    <property type="match status" value="1"/>
</dbReference>
<protein>
    <submittedName>
        <fullName evidence="8">Tetratricopeptide repeat protein</fullName>
    </submittedName>
</protein>
<evidence type="ECO:0000259" key="7">
    <source>
        <dbReference type="PROSITE" id="PS50943"/>
    </source>
</evidence>
<dbReference type="Gene3D" id="1.25.40.10">
    <property type="entry name" value="Tetratricopeptide repeat domain"/>
    <property type="match status" value="2"/>
</dbReference>
<dbReference type="InterPro" id="IPR011990">
    <property type="entry name" value="TPR-like_helical_dom_sf"/>
</dbReference>
<keyword evidence="4 6" id="KW-0802">TPR repeat</keyword>
<evidence type="ECO:0000256" key="6">
    <source>
        <dbReference type="PROSITE-ProRule" id="PRU00339"/>
    </source>
</evidence>
<dbReference type="SMART" id="SM00530">
    <property type="entry name" value="HTH_XRE"/>
    <property type="match status" value="1"/>
</dbReference>
<dbReference type="SMART" id="SM00028">
    <property type="entry name" value="TPR"/>
    <property type="match status" value="5"/>
</dbReference>
<reference evidence="9" key="2">
    <citation type="journal article" date="2024" name="Nature">
        <title>Anoxygenic phototroph of the Chloroflexota uses a type I reaction centre.</title>
        <authorList>
            <person name="Tsuji J.M."/>
            <person name="Shaw N.A."/>
            <person name="Nagashima S."/>
            <person name="Venkiteswaran J.J."/>
            <person name="Schiff S.L."/>
            <person name="Watanabe T."/>
            <person name="Fukui M."/>
            <person name="Hanada S."/>
            <person name="Tank M."/>
            <person name="Neufeld J.D."/>
        </authorList>
    </citation>
    <scope>NUCLEOTIDE SEQUENCE</scope>
    <source>
        <strain evidence="9">L227-S17</strain>
    </source>
</reference>
<dbReference type="SUPFAM" id="SSF48452">
    <property type="entry name" value="TPR-like"/>
    <property type="match status" value="2"/>
</dbReference>
<dbReference type="CDD" id="cd00093">
    <property type="entry name" value="HTH_XRE"/>
    <property type="match status" value="1"/>
</dbReference>
<dbReference type="RefSeq" id="WP_341470914.1">
    <property type="nucleotide sequence ID" value="NZ_CP128400.1"/>
</dbReference>
<feature type="repeat" description="TPR" evidence="6">
    <location>
        <begin position="286"/>
        <end position="319"/>
    </location>
</feature>
<dbReference type="Proteomes" id="UP000521676">
    <property type="component" value="Unassembled WGS sequence"/>
</dbReference>
<keyword evidence="3" id="KW-0677">Repeat</keyword>
<dbReference type="AlphaFoldDB" id="A0A8T7MAQ2"/>
<dbReference type="Pfam" id="PF13424">
    <property type="entry name" value="TPR_12"/>
    <property type="match status" value="2"/>
</dbReference>
<dbReference type="PANTHER" id="PTHR46630:SF1">
    <property type="entry name" value="TETRATRICOPEPTIDE REPEAT PROTEIN 29"/>
    <property type="match status" value="1"/>
</dbReference>
<dbReference type="EMBL" id="CP128400">
    <property type="protein sequence ID" value="WJW69011.1"/>
    <property type="molecule type" value="Genomic_DNA"/>
</dbReference>
<evidence type="ECO:0000313" key="8">
    <source>
        <dbReference type="EMBL" id="NWJ49083.1"/>
    </source>
</evidence>
<evidence type="ECO:0000313" key="11">
    <source>
        <dbReference type="Proteomes" id="UP001431572"/>
    </source>
</evidence>
<evidence type="ECO:0000256" key="4">
    <source>
        <dbReference type="ARBA" id="ARBA00022803"/>
    </source>
</evidence>
<keyword evidence="11" id="KW-1185">Reference proteome</keyword>
<dbReference type="Proteomes" id="UP001431572">
    <property type="component" value="Chromosome 2"/>
</dbReference>
<keyword evidence="2" id="KW-0963">Cytoplasm</keyword>
<evidence type="ECO:0000313" key="10">
    <source>
        <dbReference type="Proteomes" id="UP000521676"/>
    </source>
</evidence>
<evidence type="ECO:0000256" key="2">
    <source>
        <dbReference type="ARBA" id="ARBA00022490"/>
    </source>
</evidence>
<gene>
    <name evidence="8" type="ORF">HXX08_24765</name>
    <name evidence="9" type="ORF">OZ401_002602</name>
</gene>
<dbReference type="Gene3D" id="1.10.260.40">
    <property type="entry name" value="lambda repressor-like DNA-binding domains"/>
    <property type="match status" value="1"/>
</dbReference>
<proteinExistence type="inferred from homology"/>
<comment type="subcellular location">
    <subcellularLocation>
        <location evidence="1">Cytoplasm</location>
    </subcellularLocation>
</comment>
<dbReference type="GO" id="GO:0005737">
    <property type="term" value="C:cytoplasm"/>
    <property type="evidence" value="ECO:0007669"/>
    <property type="project" value="UniProtKB-SubCell"/>
</dbReference>
<name>A0A8T7MAQ2_9CHLR</name>
<evidence type="ECO:0000256" key="1">
    <source>
        <dbReference type="ARBA" id="ARBA00004496"/>
    </source>
</evidence>
<organism evidence="8 10">
    <name type="scientific">Candidatus Chlorohelix allophototropha</name>
    <dbReference type="NCBI Taxonomy" id="3003348"/>
    <lineage>
        <taxon>Bacteria</taxon>
        <taxon>Bacillati</taxon>
        <taxon>Chloroflexota</taxon>
        <taxon>Chloroflexia</taxon>
        <taxon>Candidatus Chloroheliales</taxon>
        <taxon>Candidatus Chloroheliaceae</taxon>
        <taxon>Candidatus Chlorohelix</taxon>
    </lineage>
</organism>
<dbReference type="GO" id="GO:0003677">
    <property type="term" value="F:DNA binding"/>
    <property type="evidence" value="ECO:0007669"/>
    <property type="project" value="InterPro"/>
</dbReference>
<dbReference type="InterPro" id="IPR051476">
    <property type="entry name" value="Bac_ResReg_Asp_Phosphatase"/>
</dbReference>
<dbReference type="InterPro" id="IPR010982">
    <property type="entry name" value="Lambda_DNA-bd_dom_sf"/>
</dbReference>
<accession>A0A8T7MAQ2</accession>
<dbReference type="PROSITE" id="PS50943">
    <property type="entry name" value="HTH_CROC1"/>
    <property type="match status" value="1"/>
</dbReference>